<dbReference type="EMBL" id="QVQT01000003">
    <property type="protein sequence ID" value="RFU16851.1"/>
    <property type="molecule type" value="Genomic_DNA"/>
</dbReference>
<dbReference type="InterPro" id="IPR012332">
    <property type="entry name" value="Autotransporter_pectin_lyase_C"/>
</dbReference>
<accession>A0A372IQ29</accession>
<dbReference type="Gene3D" id="2.160.20.20">
    <property type="match status" value="1"/>
</dbReference>
<gene>
    <name evidence="1" type="ORF">D0Y96_08880</name>
</gene>
<proteinExistence type="predicted"/>
<dbReference type="AlphaFoldDB" id="A0A372IQ29"/>
<dbReference type="InterPro" id="IPR011050">
    <property type="entry name" value="Pectin_lyase_fold/virulence"/>
</dbReference>
<dbReference type="SUPFAM" id="SSF51126">
    <property type="entry name" value="Pectin lyase-like"/>
    <property type="match status" value="1"/>
</dbReference>
<evidence type="ECO:0000313" key="2">
    <source>
        <dbReference type="Proteomes" id="UP000264702"/>
    </source>
</evidence>
<sequence length="208" mass="20124">MILANGGTFGASGKYLAEIEGNGSVTLTSGIVTSGGLVSIGPGNGDAVSGEAGSFNMTGGSSAAGITFAVSEPATISLSDISLPPNTGTFLSVSAGGVTLNASNAVLSGDIYAVQSDSLTVSLSHGSSLRGAASAGESLMLDATSTWSVTANSTITTLTDPEGISGTSVSNIAGNGFTVYYSASKSPALGGRTYALTNGGVLTPSPNP</sequence>
<dbReference type="Proteomes" id="UP000264702">
    <property type="component" value="Unassembled WGS sequence"/>
</dbReference>
<protein>
    <recommendedName>
        <fullName evidence="3">Autotransporter outer membrane beta-barrel domain-containing protein</fullName>
    </recommendedName>
</protein>
<name>A0A372IQ29_9BACT</name>
<comment type="caution">
    <text evidence="1">The sequence shown here is derived from an EMBL/GenBank/DDBJ whole genome shotgun (WGS) entry which is preliminary data.</text>
</comment>
<keyword evidence="2" id="KW-1185">Reference proteome</keyword>
<evidence type="ECO:0000313" key="1">
    <source>
        <dbReference type="EMBL" id="RFU16851.1"/>
    </source>
</evidence>
<reference evidence="1 2" key="1">
    <citation type="submission" date="2018-08" db="EMBL/GenBank/DDBJ databases">
        <title>Acidipila sp. 4G-K13, an acidobacterium isolated from forest soil.</title>
        <authorList>
            <person name="Gao Z.-H."/>
            <person name="Qiu L.-H."/>
        </authorList>
    </citation>
    <scope>NUCLEOTIDE SEQUENCE [LARGE SCALE GENOMIC DNA]</scope>
    <source>
        <strain evidence="1 2">4G-K13</strain>
    </source>
</reference>
<evidence type="ECO:0008006" key="3">
    <source>
        <dbReference type="Google" id="ProtNLM"/>
    </source>
</evidence>
<organism evidence="1 2">
    <name type="scientific">Paracidobacterium acidisoli</name>
    <dbReference type="NCBI Taxonomy" id="2303751"/>
    <lineage>
        <taxon>Bacteria</taxon>
        <taxon>Pseudomonadati</taxon>
        <taxon>Acidobacteriota</taxon>
        <taxon>Terriglobia</taxon>
        <taxon>Terriglobales</taxon>
        <taxon>Acidobacteriaceae</taxon>
        <taxon>Paracidobacterium</taxon>
    </lineage>
</organism>